<dbReference type="OrthoDB" id="4159781at2759"/>
<organism evidence="2 3">
    <name type="scientific">Cercospora berteroae</name>
    <dbReference type="NCBI Taxonomy" id="357750"/>
    <lineage>
        <taxon>Eukaryota</taxon>
        <taxon>Fungi</taxon>
        <taxon>Dikarya</taxon>
        <taxon>Ascomycota</taxon>
        <taxon>Pezizomycotina</taxon>
        <taxon>Dothideomycetes</taxon>
        <taxon>Dothideomycetidae</taxon>
        <taxon>Mycosphaerellales</taxon>
        <taxon>Mycosphaerellaceae</taxon>
        <taxon>Cercospora</taxon>
    </lineage>
</organism>
<comment type="caution">
    <text evidence="2">The sequence shown here is derived from an EMBL/GenBank/DDBJ whole genome shotgun (WGS) entry which is preliminary data.</text>
</comment>
<name>A0A2S6CJJ9_9PEZI</name>
<feature type="compositionally biased region" description="Basic residues" evidence="1">
    <location>
        <begin position="59"/>
        <end position="75"/>
    </location>
</feature>
<dbReference type="STRING" id="357750.A0A2S6CJJ9"/>
<dbReference type="Pfam" id="PF11951">
    <property type="entry name" value="Fungal_trans_2"/>
    <property type="match status" value="1"/>
</dbReference>
<evidence type="ECO:0000313" key="2">
    <source>
        <dbReference type="EMBL" id="PPJ59873.1"/>
    </source>
</evidence>
<evidence type="ECO:0000313" key="3">
    <source>
        <dbReference type="Proteomes" id="UP000237631"/>
    </source>
</evidence>
<gene>
    <name evidence="2" type="ORF">CBER1_04963</name>
</gene>
<dbReference type="Proteomes" id="UP000237631">
    <property type="component" value="Unassembled WGS sequence"/>
</dbReference>
<feature type="compositionally biased region" description="Low complexity" evidence="1">
    <location>
        <begin position="14"/>
        <end position="38"/>
    </location>
</feature>
<dbReference type="PANTHER" id="PTHR37540:SF5">
    <property type="entry name" value="TRANSCRIPTION FACTOR DOMAIN-CONTAINING PROTEIN"/>
    <property type="match status" value="1"/>
</dbReference>
<dbReference type="PANTHER" id="PTHR37540">
    <property type="entry name" value="TRANSCRIPTION FACTOR (ACR-2), PUTATIVE-RELATED-RELATED"/>
    <property type="match status" value="1"/>
</dbReference>
<reference evidence="3" key="1">
    <citation type="journal article" date="2017" name="bioRxiv">
        <title>Conservation of a gene cluster reveals novel cercosporin biosynthetic mechanisms and extends production to the genus Colletotrichum.</title>
        <authorList>
            <person name="de Jonge R."/>
            <person name="Ebert M.K."/>
            <person name="Huitt-Roehl C.R."/>
            <person name="Pal P."/>
            <person name="Suttle J.C."/>
            <person name="Spanner R.E."/>
            <person name="Neubauer J.D."/>
            <person name="Jurick W.M.II."/>
            <person name="Stott K.A."/>
            <person name="Secor G.A."/>
            <person name="Thomma B.P.H.J."/>
            <person name="Van de Peer Y."/>
            <person name="Townsend C.A."/>
            <person name="Bolton M.D."/>
        </authorList>
    </citation>
    <scope>NUCLEOTIDE SEQUENCE [LARGE SCALE GENOMIC DNA]</scope>
    <source>
        <strain evidence="3">CBS538.71</strain>
    </source>
</reference>
<dbReference type="InterPro" id="IPR021858">
    <property type="entry name" value="Fun_TF"/>
</dbReference>
<evidence type="ECO:0000256" key="1">
    <source>
        <dbReference type="SAM" id="MobiDB-lite"/>
    </source>
</evidence>
<sequence length="337" mass="36437">MVNSRTAELSKGQAAASGPTSSASSRSDSSKSPTSPDGIDFRFLNFSHPKDAKNAQTRRNVRSHVTSKQHEKHRQRVAEQARQSQQNSQQPSPTSCVRLSRASAETSPTHSNSEPEASSPEASAPTSPSVSTHRINPLEVYPESWHTSLRPVMDHYCNSMAVDLPETDAATRQAIRTQLVALILTDPASLHALMLVATAHLAKLHGDNSHNIDVLQLRGMAIQEVNRAMTGHGAQGRATSDSMIVAVGKMATFELLFGHREIFHTHMTGLQRMVSLRGGLPALGFGGVLERSLLWIDANAAEITGGALYFPPAVFASSSSHPRADRRLFLMGLQTQA</sequence>
<feature type="compositionally biased region" description="Low complexity" evidence="1">
    <location>
        <begin position="111"/>
        <end position="131"/>
    </location>
</feature>
<keyword evidence="3" id="KW-1185">Reference proteome</keyword>
<feature type="compositionally biased region" description="Low complexity" evidence="1">
    <location>
        <begin position="83"/>
        <end position="95"/>
    </location>
</feature>
<dbReference type="EMBL" id="PNEN01000346">
    <property type="protein sequence ID" value="PPJ59873.1"/>
    <property type="molecule type" value="Genomic_DNA"/>
</dbReference>
<feature type="region of interest" description="Disordered" evidence="1">
    <location>
        <begin position="1"/>
        <end position="135"/>
    </location>
</feature>
<dbReference type="AlphaFoldDB" id="A0A2S6CJJ9"/>
<accession>A0A2S6CJJ9</accession>
<proteinExistence type="predicted"/>
<protein>
    <submittedName>
        <fullName evidence="2">Uncharacterized protein</fullName>
    </submittedName>
</protein>